<name>A0ABQ0B727_9FIRM</name>
<dbReference type="InterPro" id="IPR036866">
    <property type="entry name" value="RibonucZ/Hydroxyglut_hydro"/>
</dbReference>
<dbReference type="RefSeq" id="WP_390404139.1">
    <property type="nucleotide sequence ID" value="NZ_BAABYW010000001.1"/>
</dbReference>
<comment type="caution">
    <text evidence="2">The sequence shown here is derived from an EMBL/GenBank/DDBJ whole genome shotgun (WGS) entry which is preliminary data.</text>
</comment>
<dbReference type="Pfam" id="PF00753">
    <property type="entry name" value="Lactamase_B"/>
    <property type="match status" value="1"/>
</dbReference>
<dbReference type="Proteomes" id="UP001600943">
    <property type="component" value="Unassembled WGS sequence"/>
</dbReference>
<dbReference type="PANTHER" id="PTHR42951">
    <property type="entry name" value="METALLO-BETA-LACTAMASE DOMAIN-CONTAINING"/>
    <property type="match status" value="1"/>
</dbReference>
<dbReference type="InterPro" id="IPR050855">
    <property type="entry name" value="NDM-1-like"/>
</dbReference>
<dbReference type="Gene3D" id="3.60.15.10">
    <property type="entry name" value="Ribonuclease Z/Hydroxyacylglutathione hydrolase-like"/>
    <property type="match status" value="1"/>
</dbReference>
<dbReference type="SMART" id="SM00849">
    <property type="entry name" value="Lactamase_B"/>
    <property type="match status" value="1"/>
</dbReference>
<evidence type="ECO:0000259" key="1">
    <source>
        <dbReference type="SMART" id="SM00849"/>
    </source>
</evidence>
<dbReference type="InterPro" id="IPR001279">
    <property type="entry name" value="Metallo-B-lactamas"/>
</dbReference>
<reference evidence="2 3" key="1">
    <citation type="submission" date="2024-04" db="EMBL/GenBank/DDBJ databases">
        <title>Defined microbial consortia suppress multidrug-resistant proinflammatory Enterobacteriaceae via ecological control.</title>
        <authorList>
            <person name="Furuichi M."/>
            <person name="Kawaguchi T."/>
            <person name="Pust M."/>
            <person name="Yasuma K."/>
            <person name="Plichta D."/>
            <person name="Hasegawa N."/>
            <person name="Ohya T."/>
            <person name="Bhattarai S."/>
            <person name="Sasajima S."/>
            <person name="Aoto Y."/>
            <person name="Tuganbaev T."/>
            <person name="Yaginuma M."/>
            <person name="Ueda M."/>
            <person name="Okahashi N."/>
            <person name="Amafuji K."/>
            <person name="Kiridooshi Y."/>
            <person name="Sugita K."/>
            <person name="Strazar M."/>
            <person name="Skelly A."/>
            <person name="Suda W."/>
            <person name="Hattori M."/>
            <person name="Nakamoto N."/>
            <person name="Caballero S."/>
            <person name="Norman J."/>
            <person name="Olle B."/>
            <person name="Tanoue T."/>
            <person name="Arita M."/>
            <person name="Bucci V."/>
            <person name="Atarashi K."/>
            <person name="Xavier R."/>
            <person name="Honda K."/>
        </authorList>
    </citation>
    <scope>NUCLEOTIDE SEQUENCE [LARGE SCALE GENOMIC DNA]</scope>
    <source>
        <strain evidence="3">k04-0078-D8-1</strain>
    </source>
</reference>
<proteinExistence type="predicted"/>
<organism evidence="2 3">
    <name type="scientific">Blautia hominis</name>
    <dbReference type="NCBI Taxonomy" id="2025493"/>
    <lineage>
        <taxon>Bacteria</taxon>
        <taxon>Bacillati</taxon>
        <taxon>Bacillota</taxon>
        <taxon>Clostridia</taxon>
        <taxon>Lachnospirales</taxon>
        <taxon>Lachnospiraceae</taxon>
        <taxon>Blautia</taxon>
    </lineage>
</organism>
<dbReference type="EMBL" id="BAABYW010000001">
    <property type="protein sequence ID" value="GAA6407238.1"/>
    <property type="molecule type" value="Genomic_DNA"/>
</dbReference>
<evidence type="ECO:0000313" key="2">
    <source>
        <dbReference type="EMBL" id="GAA6407238.1"/>
    </source>
</evidence>
<protein>
    <submittedName>
        <fullName evidence="2">MBL fold metallo-hydrolase</fullName>
    </submittedName>
</protein>
<dbReference type="PANTHER" id="PTHR42951:SF22">
    <property type="entry name" value="METALLO BETA-LACTAMASE SUPERFAMILY LIPOPROTEIN"/>
    <property type="match status" value="1"/>
</dbReference>
<evidence type="ECO:0000313" key="3">
    <source>
        <dbReference type="Proteomes" id="UP001600943"/>
    </source>
</evidence>
<sequence>MKKEIRYQTAEIAPKVYAVNECGLSTMYLIAGSRRALLIDAGVGILPVREIIAELTPLPCDLVLTHAHQDHMGAAYMFSRVYLHEKDWPLLNYINRENLELFTKEIGEKGAFEAYGFGVKDIDFHPCPSTLLPIHEGQKFDLGGRTVEVLEVPGHTPGSCCFLESASHILFSGDACNTNLLLFFGCSVQEAWKGLEHLKAIRTKLSSYPADLANLQNFSGHAGYGTGKQITALPKRTLDDCIMACRLALDGRKEYRKKELLPRHGIVETVTYGTVKISFKDTENKLLPR</sequence>
<accession>A0ABQ0B727</accession>
<gene>
    <name evidence="2" type="ORF">K040078D81_13550</name>
</gene>
<dbReference type="SUPFAM" id="SSF56281">
    <property type="entry name" value="Metallo-hydrolase/oxidoreductase"/>
    <property type="match status" value="1"/>
</dbReference>
<keyword evidence="3" id="KW-1185">Reference proteome</keyword>
<feature type="domain" description="Metallo-beta-lactamase" evidence="1">
    <location>
        <begin position="24"/>
        <end position="221"/>
    </location>
</feature>